<dbReference type="RefSeq" id="WP_380621025.1">
    <property type="nucleotide sequence ID" value="NZ_JBHSDK010000015.1"/>
</dbReference>
<evidence type="ECO:0000313" key="4">
    <source>
        <dbReference type="Proteomes" id="UP001595823"/>
    </source>
</evidence>
<feature type="transmembrane region" description="Helical" evidence="2">
    <location>
        <begin position="46"/>
        <end position="70"/>
    </location>
</feature>
<dbReference type="EMBL" id="JBHSDK010000015">
    <property type="protein sequence ID" value="MFC4335805.1"/>
    <property type="molecule type" value="Genomic_DNA"/>
</dbReference>
<reference evidence="4" key="1">
    <citation type="journal article" date="2019" name="Int. J. Syst. Evol. Microbiol.">
        <title>The Global Catalogue of Microorganisms (GCM) 10K type strain sequencing project: providing services to taxonomists for standard genome sequencing and annotation.</title>
        <authorList>
            <consortium name="The Broad Institute Genomics Platform"/>
            <consortium name="The Broad Institute Genome Sequencing Center for Infectious Disease"/>
            <person name="Wu L."/>
            <person name="Ma J."/>
        </authorList>
    </citation>
    <scope>NUCLEOTIDE SEQUENCE [LARGE SCALE GENOMIC DNA]</scope>
    <source>
        <strain evidence="4">IBRC-M 10908</strain>
    </source>
</reference>
<dbReference type="Proteomes" id="UP001595823">
    <property type="component" value="Unassembled WGS sequence"/>
</dbReference>
<keyword evidence="4" id="KW-1185">Reference proteome</keyword>
<protein>
    <recommendedName>
        <fullName evidence="5">Integral membrane protein</fullName>
    </recommendedName>
</protein>
<accession>A0ABV8TYD4</accession>
<evidence type="ECO:0000256" key="1">
    <source>
        <dbReference type="SAM" id="MobiDB-lite"/>
    </source>
</evidence>
<evidence type="ECO:0008006" key="5">
    <source>
        <dbReference type="Google" id="ProtNLM"/>
    </source>
</evidence>
<keyword evidence="2" id="KW-0812">Transmembrane</keyword>
<keyword evidence="2" id="KW-1133">Transmembrane helix</keyword>
<keyword evidence="2" id="KW-0472">Membrane</keyword>
<comment type="caution">
    <text evidence="3">The sequence shown here is derived from an EMBL/GenBank/DDBJ whole genome shotgun (WGS) entry which is preliminary data.</text>
</comment>
<evidence type="ECO:0000313" key="3">
    <source>
        <dbReference type="EMBL" id="MFC4335805.1"/>
    </source>
</evidence>
<organism evidence="3 4">
    <name type="scientific">Salininema proteolyticum</name>
    <dbReference type="NCBI Taxonomy" id="1607685"/>
    <lineage>
        <taxon>Bacteria</taxon>
        <taxon>Bacillati</taxon>
        <taxon>Actinomycetota</taxon>
        <taxon>Actinomycetes</taxon>
        <taxon>Glycomycetales</taxon>
        <taxon>Glycomycetaceae</taxon>
        <taxon>Salininema</taxon>
    </lineage>
</organism>
<feature type="region of interest" description="Disordered" evidence="1">
    <location>
        <begin position="122"/>
        <end position="146"/>
    </location>
</feature>
<name>A0ABV8TYD4_9ACTN</name>
<evidence type="ECO:0000256" key="2">
    <source>
        <dbReference type="SAM" id="Phobius"/>
    </source>
</evidence>
<feature type="transmembrane region" description="Helical" evidence="2">
    <location>
        <begin position="6"/>
        <end position="25"/>
    </location>
</feature>
<gene>
    <name evidence="3" type="ORF">ACFPET_11390</name>
</gene>
<sequence length="146" mass="15949">MSPDMQVIGYSAYLLVAVPLTIWVARTLGNNGLHFIKDVYAGNDELAAAVNKLLQVGFYLLNLGFIALWLKTDTPAETLRGVFETVAVKIGAVLLVIGVLHIVNVWVLNSIRKRGHVDARSLSTLEPATPRPMPQRTNAVETDESP</sequence>
<proteinExistence type="predicted"/>
<feature type="transmembrane region" description="Helical" evidence="2">
    <location>
        <begin position="90"/>
        <end position="111"/>
    </location>
</feature>